<dbReference type="EMBL" id="PXYK01000005">
    <property type="protein sequence ID" value="PSJ63386.1"/>
    <property type="molecule type" value="Genomic_DNA"/>
</dbReference>
<dbReference type="Proteomes" id="UP000241229">
    <property type="component" value="Unassembled WGS sequence"/>
</dbReference>
<reference evidence="1 2" key="1">
    <citation type="submission" date="2018-03" db="EMBL/GenBank/DDBJ databases">
        <title>The draft genome of Mesorhizobium sp. 6GN-30.</title>
        <authorList>
            <person name="Liu L."/>
            <person name="Li L."/>
            <person name="Wang T."/>
            <person name="Zhang X."/>
            <person name="Liang L."/>
        </authorList>
    </citation>
    <scope>NUCLEOTIDE SEQUENCE [LARGE SCALE GENOMIC DNA]</scope>
    <source>
        <strain evidence="1 2">6GN30</strain>
    </source>
</reference>
<dbReference type="RefSeq" id="WP_106771449.1">
    <property type="nucleotide sequence ID" value="NZ_PXYK01000005.1"/>
</dbReference>
<sequence>MTALPTHTPYDGSSKLFTIGLKPLELADWIEIDATFDRQLREKRRLYAERESDVFVAEPGSEDGQSEVLALLREHLTIRFPERYRQHCRGIEIAGHPALSTDAIKAMPPLRAASLLVQEDLILMRRGEAGWRLAAGSLCFPSSWSLREKFGKPLHEIHAPVPAFGPGTRMAELIARMFDNLQGQGVQRFNWSIQAGDDLYHPLSSVARIDRATNRPSRFPDPEAAARAFIRVERQTLRKLPVSGDILFTIRIHLDPLALLARHPERSVLARSFAAQLDALDEAQLDYKGLTADRDRLTEQLQIIAAT</sequence>
<dbReference type="InterPro" id="IPR021848">
    <property type="entry name" value="HODM_asu-like"/>
</dbReference>
<proteinExistence type="predicted"/>
<evidence type="ECO:0000313" key="1">
    <source>
        <dbReference type="EMBL" id="PSJ63386.1"/>
    </source>
</evidence>
<organism evidence="1 2">
    <name type="scientific">Kumtagia ephedrae</name>
    <dbReference type="NCBI Taxonomy" id="2116701"/>
    <lineage>
        <taxon>Bacteria</taxon>
        <taxon>Pseudomonadati</taxon>
        <taxon>Pseudomonadota</taxon>
        <taxon>Alphaproteobacteria</taxon>
        <taxon>Hyphomicrobiales</taxon>
        <taxon>Phyllobacteriaceae</taxon>
        <taxon>Kumtagia</taxon>
    </lineage>
</organism>
<gene>
    <name evidence="1" type="ORF">C7I84_07075</name>
</gene>
<dbReference type="OrthoDB" id="5242510at2"/>
<keyword evidence="2" id="KW-1185">Reference proteome</keyword>
<dbReference type="AlphaFoldDB" id="A0A2P7SLL2"/>
<name>A0A2P7SLL2_9HYPH</name>
<evidence type="ECO:0000313" key="2">
    <source>
        <dbReference type="Proteomes" id="UP000241229"/>
    </source>
</evidence>
<protein>
    <submittedName>
        <fullName evidence="1">DUF3445 domain-containing protein</fullName>
    </submittedName>
</protein>
<dbReference type="Pfam" id="PF11927">
    <property type="entry name" value="HODM_asu-like"/>
    <property type="match status" value="1"/>
</dbReference>
<comment type="caution">
    <text evidence="1">The sequence shown here is derived from an EMBL/GenBank/DDBJ whole genome shotgun (WGS) entry which is preliminary data.</text>
</comment>
<accession>A0A2P7SLL2</accession>